<feature type="domain" description="Citrate transporter-like" evidence="7">
    <location>
        <begin position="19"/>
        <end position="310"/>
    </location>
</feature>
<dbReference type="InterPro" id="IPR051475">
    <property type="entry name" value="Diverse_Ion_Transporter"/>
</dbReference>
<organism evidence="8 9">
    <name type="scientific">Clostridium ganghwense</name>
    <dbReference type="NCBI Taxonomy" id="312089"/>
    <lineage>
        <taxon>Bacteria</taxon>
        <taxon>Bacillati</taxon>
        <taxon>Bacillota</taxon>
        <taxon>Clostridia</taxon>
        <taxon>Eubacteriales</taxon>
        <taxon>Clostridiaceae</taxon>
        <taxon>Clostridium</taxon>
    </lineage>
</organism>
<evidence type="ECO:0000256" key="5">
    <source>
        <dbReference type="ARBA" id="ARBA00023136"/>
    </source>
</evidence>
<keyword evidence="4 6" id="KW-1133">Transmembrane helix</keyword>
<dbReference type="PANTHER" id="PTHR43568">
    <property type="entry name" value="P PROTEIN"/>
    <property type="match status" value="1"/>
</dbReference>
<proteinExistence type="predicted"/>
<feature type="transmembrane region" description="Helical" evidence="6">
    <location>
        <begin position="317"/>
        <end position="342"/>
    </location>
</feature>
<dbReference type="InterPro" id="IPR004680">
    <property type="entry name" value="Cit_transptr-like_dom"/>
</dbReference>
<dbReference type="Proteomes" id="UP001079657">
    <property type="component" value="Unassembled WGS sequence"/>
</dbReference>
<feature type="transmembrane region" description="Helical" evidence="6">
    <location>
        <begin position="354"/>
        <end position="375"/>
    </location>
</feature>
<keyword evidence="3 6" id="KW-0812">Transmembrane</keyword>
<evidence type="ECO:0000259" key="7">
    <source>
        <dbReference type="Pfam" id="PF03600"/>
    </source>
</evidence>
<evidence type="ECO:0000313" key="8">
    <source>
        <dbReference type="EMBL" id="MCY6369424.1"/>
    </source>
</evidence>
<evidence type="ECO:0000256" key="2">
    <source>
        <dbReference type="ARBA" id="ARBA00022448"/>
    </source>
</evidence>
<keyword evidence="9" id="KW-1185">Reference proteome</keyword>
<reference evidence="8" key="1">
    <citation type="submission" date="2022-12" db="EMBL/GenBank/DDBJ databases">
        <authorList>
            <person name="Wang J."/>
        </authorList>
    </citation>
    <scope>NUCLEOTIDE SEQUENCE</scope>
    <source>
        <strain evidence="8">HY-42-06</strain>
    </source>
</reference>
<feature type="transmembrane region" description="Helical" evidence="6">
    <location>
        <begin position="46"/>
        <end position="65"/>
    </location>
</feature>
<feature type="transmembrane region" description="Helical" evidence="6">
    <location>
        <begin position="23"/>
        <end position="40"/>
    </location>
</feature>
<keyword evidence="2" id="KW-0813">Transport</keyword>
<evidence type="ECO:0000256" key="6">
    <source>
        <dbReference type="SAM" id="Phobius"/>
    </source>
</evidence>
<keyword evidence="5 6" id="KW-0472">Membrane</keyword>
<feature type="transmembrane region" description="Helical" evidence="6">
    <location>
        <begin position="206"/>
        <end position="225"/>
    </location>
</feature>
<sequence length="381" mass="43477">MQNLIILKKSNINNILLFLKKELVLTITILLAIVSSSISIPKLQYINFTVLILLFNLMIVVSAFKQLNVLDYIATFLLIKCKSNRVIFFVLISITFISSMFITNDVALITFVPLALIIGKKTKINTLNLVICETLAANLGSSLTPMGNPQNLYIYSFYNIKPINFFIIMLPIIVLSIIFLGVIIIKTDNTPVLLHLSQVSIKNKMHVLWFSLLFVIILLSVFHIIDYRFSFILTLLVVLLLNRKLLLQVDYSLLCTFIAFFIFVGNISSMDIVKNFLSYLLNNSKNTYFFSILTSQFISNVPSAVLISPFTNNYKELLLGCNIGGMGTLIASMASLISYKLYSKEYPSQNRKYLKLFTFYNITGLIFFIPLIYFINFFDFL</sequence>
<name>A0ABT4CK54_9CLOT</name>
<dbReference type="Pfam" id="PF03600">
    <property type="entry name" value="CitMHS"/>
    <property type="match status" value="1"/>
</dbReference>
<dbReference type="PANTHER" id="PTHR43568:SF1">
    <property type="entry name" value="P PROTEIN"/>
    <property type="match status" value="1"/>
</dbReference>
<protein>
    <submittedName>
        <fullName evidence="8">SLC13 family permease</fullName>
    </submittedName>
</protein>
<feature type="transmembrane region" description="Helical" evidence="6">
    <location>
        <begin position="163"/>
        <end position="185"/>
    </location>
</feature>
<gene>
    <name evidence="8" type="ORF">OXH55_02025</name>
</gene>
<evidence type="ECO:0000256" key="4">
    <source>
        <dbReference type="ARBA" id="ARBA00022989"/>
    </source>
</evidence>
<evidence type="ECO:0000313" key="9">
    <source>
        <dbReference type="Proteomes" id="UP001079657"/>
    </source>
</evidence>
<evidence type="ECO:0000256" key="3">
    <source>
        <dbReference type="ARBA" id="ARBA00022692"/>
    </source>
</evidence>
<accession>A0ABT4CK54</accession>
<comment type="caution">
    <text evidence="8">The sequence shown here is derived from an EMBL/GenBank/DDBJ whole genome shotgun (WGS) entry which is preliminary data.</text>
</comment>
<feature type="transmembrane region" description="Helical" evidence="6">
    <location>
        <begin position="288"/>
        <end position="311"/>
    </location>
</feature>
<dbReference type="EMBL" id="JAPQES010000001">
    <property type="protein sequence ID" value="MCY6369424.1"/>
    <property type="molecule type" value="Genomic_DNA"/>
</dbReference>
<evidence type="ECO:0000256" key="1">
    <source>
        <dbReference type="ARBA" id="ARBA00004141"/>
    </source>
</evidence>
<dbReference type="RefSeq" id="WP_268047780.1">
    <property type="nucleotide sequence ID" value="NZ_JAPQES010000001.1"/>
</dbReference>
<feature type="transmembrane region" description="Helical" evidence="6">
    <location>
        <begin position="245"/>
        <end position="267"/>
    </location>
</feature>
<comment type="subcellular location">
    <subcellularLocation>
        <location evidence="1">Membrane</location>
        <topology evidence="1">Multi-pass membrane protein</topology>
    </subcellularLocation>
</comment>
<feature type="transmembrane region" description="Helical" evidence="6">
    <location>
        <begin position="86"/>
        <end position="119"/>
    </location>
</feature>